<accession>A0A4Y2QXC6</accession>
<reference evidence="2 3" key="1">
    <citation type="journal article" date="2019" name="Sci. Rep.">
        <title>Orb-weaving spider Araneus ventricosus genome elucidates the spidroin gene catalogue.</title>
        <authorList>
            <person name="Kono N."/>
            <person name="Nakamura H."/>
            <person name="Ohtoshi R."/>
            <person name="Moran D.A.P."/>
            <person name="Shinohara A."/>
            <person name="Yoshida Y."/>
            <person name="Fujiwara M."/>
            <person name="Mori M."/>
            <person name="Tomita M."/>
            <person name="Arakawa K."/>
        </authorList>
    </citation>
    <scope>NUCLEOTIDE SEQUENCE [LARGE SCALE GENOMIC DNA]</scope>
</reference>
<keyword evidence="3" id="KW-1185">Reference proteome</keyword>
<dbReference type="AlphaFoldDB" id="A0A4Y2QXC6"/>
<sequence length="96" mass="10445">MHLYPLPPDSTACSRMRNRRLSQKVLAFLVGIVIVWGQNTSIPMTGHTSFRMGSAVVGDWLLLSRTYFPTAAIRNPPGTPSGLTGVTPCAQGEFKI</sequence>
<gene>
    <name evidence="2" type="ORF">AVEN_15911_1</name>
</gene>
<keyword evidence="1" id="KW-1133">Transmembrane helix</keyword>
<dbReference type="Proteomes" id="UP000499080">
    <property type="component" value="Unassembled WGS sequence"/>
</dbReference>
<evidence type="ECO:0000313" key="3">
    <source>
        <dbReference type="Proteomes" id="UP000499080"/>
    </source>
</evidence>
<feature type="transmembrane region" description="Helical" evidence="1">
    <location>
        <begin position="25"/>
        <end position="42"/>
    </location>
</feature>
<name>A0A4Y2QXC6_ARAVE</name>
<organism evidence="2 3">
    <name type="scientific">Araneus ventricosus</name>
    <name type="common">Orbweaver spider</name>
    <name type="synonym">Epeira ventricosa</name>
    <dbReference type="NCBI Taxonomy" id="182803"/>
    <lineage>
        <taxon>Eukaryota</taxon>
        <taxon>Metazoa</taxon>
        <taxon>Ecdysozoa</taxon>
        <taxon>Arthropoda</taxon>
        <taxon>Chelicerata</taxon>
        <taxon>Arachnida</taxon>
        <taxon>Araneae</taxon>
        <taxon>Araneomorphae</taxon>
        <taxon>Entelegynae</taxon>
        <taxon>Araneoidea</taxon>
        <taxon>Araneidae</taxon>
        <taxon>Araneus</taxon>
    </lineage>
</organism>
<proteinExistence type="predicted"/>
<evidence type="ECO:0000256" key="1">
    <source>
        <dbReference type="SAM" id="Phobius"/>
    </source>
</evidence>
<dbReference type="EMBL" id="BGPR01015098">
    <property type="protein sequence ID" value="GBN67998.1"/>
    <property type="molecule type" value="Genomic_DNA"/>
</dbReference>
<keyword evidence="1" id="KW-0812">Transmembrane</keyword>
<keyword evidence="1" id="KW-0472">Membrane</keyword>
<comment type="caution">
    <text evidence="2">The sequence shown here is derived from an EMBL/GenBank/DDBJ whole genome shotgun (WGS) entry which is preliminary data.</text>
</comment>
<protein>
    <submittedName>
        <fullName evidence="2">Uncharacterized protein</fullName>
    </submittedName>
</protein>
<evidence type="ECO:0000313" key="2">
    <source>
        <dbReference type="EMBL" id="GBN67998.1"/>
    </source>
</evidence>